<feature type="transmembrane region" description="Helical" evidence="2">
    <location>
        <begin position="6"/>
        <end position="23"/>
    </location>
</feature>
<evidence type="ECO:0000256" key="1">
    <source>
        <dbReference type="SAM" id="MobiDB-lite"/>
    </source>
</evidence>
<dbReference type="SUPFAM" id="SSF49879">
    <property type="entry name" value="SMAD/FHA domain"/>
    <property type="match status" value="1"/>
</dbReference>
<accession>A0A9D2ENH3</accession>
<feature type="compositionally biased region" description="Basic and acidic residues" evidence="1">
    <location>
        <begin position="49"/>
        <end position="71"/>
    </location>
</feature>
<feature type="compositionally biased region" description="Acidic residues" evidence="1">
    <location>
        <begin position="81"/>
        <end position="105"/>
    </location>
</feature>
<keyword evidence="2" id="KW-0812">Transmembrane</keyword>
<dbReference type="AlphaFoldDB" id="A0A9D2ENH3"/>
<dbReference type="CDD" id="cd00060">
    <property type="entry name" value="FHA"/>
    <property type="match status" value="1"/>
</dbReference>
<dbReference type="Gene3D" id="2.60.200.20">
    <property type="match status" value="1"/>
</dbReference>
<dbReference type="InterPro" id="IPR008984">
    <property type="entry name" value="SMAD_FHA_dom_sf"/>
</dbReference>
<sequence length="247" mass="28438">MSILSQIGIVVLIGCIIFILIRSNKTLKEASEEGEHFVDEWALRQQKKEERALEKEERRQEKAERLRDKKESKKNKKELLYEEEESWDREDDRDEDADNDQEDGWNSEPEQSAGDWNAGREKIISMDQYRNPGIVLVQLDEAHRPTARVRVTRLPFTIGRSADNMLVLDDLCVARKHCRIVEKNGAFILEDVGTANKLFAGGAVTDHVVLSDQTTFYIGNVEFRVEMGMTRSGSTHLYQGAGERYYE</sequence>
<evidence type="ECO:0000256" key="2">
    <source>
        <dbReference type="SAM" id="Phobius"/>
    </source>
</evidence>
<dbReference type="PROSITE" id="PS50006">
    <property type="entry name" value="FHA_DOMAIN"/>
    <property type="match status" value="1"/>
</dbReference>
<dbReference type="Proteomes" id="UP000824049">
    <property type="component" value="Unassembled WGS sequence"/>
</dbReference>
<keyword evidence="2" id="KW-1133">Transmembrane helix</keyword>
<proteinExistence type="predicted"/>
<evidence type="ECO:0000313" key="5">
    <source>
        <dbReference type="Proteomes" id="UP000824049"/>
    </source>
</evidence>
<evidence type="ECO:0000259" key="3">
    <source>
        <dbReference type="PROSITE" id="PS50006"/>
    </source>
</evidence>
<dbReference type="SMART" id="SM00240">
    <property type="entry name" value="FHA"/>
    <property type="match status" value="1"/>
</dbReference>
<comment type="caution">
    <text evidence="4">The sequence shown here is derived from an EMBL/GenBank/DDBJ whole genome shotgun (WGS) entry which is preliminary data.</text>
</comment>
<keyword evidence="2" id="KW-0472">Membrane</keyword>
<reference evidence="4" key="1">
    <citation type="journal article" date="2021" name="PeerJ">
        <title>Extensive microbial diversity within the chicken gut microbiome revealed by metagenomics and culture.</title>
        <authorList>
            <person name="Gilroy R."/>
            <person name="Ravi A."/>
            <person name="Getino M."/>
            <person name="Pursley I."/>
            <person name="Horton D.L."/>
            <person name="Alikhan N.F."/>
            <person name="Baker D."/>
            <person name="Gharbi K."/>
            <person name="Hall N."/>
            <person name="Watson M."/>
            <person name="Adriaenssens E.M."/>
            <person name="Foster-Nyarko E."/>
            <person name="Jarju S."/>
            <person name="Secka A."/>
            <person name="Antonio M."/>
            <person name="Oren A."/>
            <person name="Chaudhuri R.R."/>
            <person name="La Ragione R."/>
            <person name="Hildebrand F."/>
            <person name="Pallen M.J."/>
        </authorList>
    </citation>
    <scope>NUCLEOTIDE SEQUENCE</scope>
    <source>
        <strain evidence="4">CHK179-28034</strain>
    </source>
</reference>
<protein>
    <submittedName>
        <fullName evidence="4">FHA domain-containing protein</fullName>
    </submittedName>
</protein>
<evidence type="ECO:0000313" key="4">
    <source>
        <dbReference type="EMBL" id="HIZ40722.1"/>
    </source>
</evidence>
<name>A0A9D2ENH3_9FIRM</name>
<dbReference type="InterPro" id="IPR000253">
    <property type="entry name" value="FHA_dom"/>
</dbReference>
<organism evidence="4 5">
    <name type="scientific">Candidatus Anaerobutyricum stercoris</name>
    <dbReference type="NCBI Taxonomy" id="2838457"/>
    <lineage>
        <taxon>Bacteria</taxon>
        <taxon>Bacillati</taxon>
        <taxon>Bacillota</taxon>
        <taxon>Clostridia</taxon>
        <taxon>Lachnospirales</taxon>
        <taxon>Lachnospiraceae</taxon>
        <taxon>Anaerobutyricum</taxon>
    </lineage>
</organism>
<gene>
    <name evidence="4" type="ORF">H9968_12535</name>
</gene>
<feature type="domain" description="FHA" evidence="3">
    <location>
        <begin position="156"/>
        <end position="205"/>
    </location>
</feature>
<feature type="region of interest" description="Disordered" evidence="1">
    <location>
        <begin position="49"/>
        <end position="116"/>
    </location>
</feature>
<reference evidence="4" key="2">
    <citation type="submission" date="2021-04" db="EMBL/GenBank/DDBJ databases">
        <authorList>
            <person name="Gilroy R."/>
        </authorList>
    </citation>
    <scope>NUCLEOTIDE SEQUENCE</scope>
    <source>
        <strain evidence="4">CHK179-28034</strain>
    </source>
</reference>
<dbReference type="EMBL" id="DXBR01000113">
    <property type="protein sequence ID" value="HIZ40722.1"/>
    <property type="molecule type" value="Genomic_DNA"/>
</dbReference>
<dbReference type="Pfam" id="PF00498">
    <property type="entry name" value="FHA"/>
    <property type="match status" value="1"/>
</dbReference>